<dbReference type="InterPro" id="IPR050475">
    <property type="entry name" value="Prenyltransferase_related"/>
</dbReference>
<protein>
    <submittedName>
        <fullName evidence="7">Geranylgeranylglycerol-phosphate geranylgeranyltransferase</fullName>
    </submittedName>
</protein>
<dbReference type="Gene3D" id="1.10.357.140">
    <property type="entry name" value="UbiA prenyltransferase"/>
    <property type="match status" value="1"/>
</dbReference>
<evidence type="ECO:0000313" key="7">
    <source>
        <dbReference type="EMBL" id="MFD2589593.1"/>
    </source>
</evidence>
<gene>
    <name evidence="7" type="ORF">ACFSTE_02045</name>
</gene>
<dbReference type="InterPro" id="IPR000537">
    <property type="entry name" value="UbiA_prenyltransferase"/>
</dbReference>
<feature type="transmembrane region" description="Helical" evidence="6">
    <location>
        <begin position="245"/>
        <end position="264"/>
    </location>
</feature>
<sequence>MLSRKNKLVLLKLLSLFSVVRGYNILILVIAQYLTAIFILAPNRGWKNVLLDTNLFVIVLASSGVIAAGYIINNFYDREKDLINRPQKTMLDRLVSQQTKLTAYFILNFLSVVLASYVSFKAVVFFSLYIFGIWFYSHKLKKILFVGNIVASLLSITPFFAVFIYYLNFDQVIFVHATFLYLMLIMKELVKDMGNLKGDIAQNYRTIAVEYGEGMSKKLVSILVFVSGIPLYLLLNTYRIGGMRIFFYASIFLLILFLVALWRSKGKVHYVWLHNILKFIIVSGVFSIVLIDFKSILDKILSFL</sequence>
<name>A0ABW5N4Q4_9FLAO</name>
<feature type="transmembrane region" description="Helical" evidence="6">
    <location>
        <begin position="53"/>
        <end position="72"/>
    </location>
</feature>
<feature type="transmembrane region" description="Helical" evidence="6">
    <location>
        <begin position="219"/>
        <end position="239"/>
    </location>
</feature>
<evidence type="ECO:0000256" key="4">
    <source>
        <dbReference type="ARBA" id="ARBA00022989"/>
    </source>
</evidence>
<evidence type="ECO:0000256" key="3">
    <source>
        <dbReference type="ARBA" id="ARBA00022692"/>
    </source>
</evidence>
<evidence type="ECO:0000313" key="8">
    <source>
        <dbReference type="Proteomes" id="UP001597459"/>
    </source>
</evidence>
<dbReference type="RefSeq" id="WP_378258226.1">
    <property type="nucleotide sequence ID" value="NZ_JBHSJV010000001.1"/>
</dbReference>
<evidence type="ECO:0000256" key="1">
    <source>
        <dbReference type="ARBA" id="ARBA00004141"/>
    </source>
</evidence>
<dbReference type="CDD" id="cd13961">
    <property type="entry name" value="PT_UbiA_DGGGPS"/>
    <property type="match status" value="1"/>
</dbReference>
<proteinExistence type="predicted"/>
<organism evidence="7 8">
    <name type="scientific">Aquimarina hainanensis</name>
    <dbReference type="NCBI Taxonomy" id="1578017"/>
    <lineage>
        <taxon>Bacteria</taxon>
        <taxon>Pseudomonadati</taxon>
        <taxon>Bacteroidota</taxon>
        <taxon>Flavobacteriia</taxon>
        <taxon>Flavobacteriales</taxon>
        <taxon>Flavobacteriaceae</taxon>
        <taxon>Aquimarina</taxon>
    </lineage>
</organism>
<keyword evidence="3 6" id="KW-0812">Transmembrane</keyword>
<keyword evidence="5 6" id="KW-0472">Membrane</keyword>
<evidence type="ECO:0000256" key="5">
    <source>
        <dbReference type="ARBA" id="ARBA00023136"/>
    </source>
</evidence>
<keyword evidence="2" id="KW-1003">Cell membrane</keyword>
<evidence type="ECO:0000256" key="6">
    <source>
        <dbReference type="SAM" id="Phobius"/>
    </source>
</evidence>
<feature type="transmembrane region" description="Helical" evidence="6">
    <location>
        <begin position="20"/>
        <end position="41"/>
    </location>
</feature>
<reference evidence="8" key="1">
    <citation type="journal article" date="2019" name="Int. J. Syst. Evol. Microbiol.">
        <title>The Global Catalogue of Microorganisms (GCM) 10K type strain sequencing project: providing services to taxonomists for standard genome sequencing and annotation.</title>
        <authorList>
            <consortium name="The Broad Institute Genomics Platform"/>
            <consortium name="The Broad Institute Genome Sequencing Center for Infectious Disease"/>
            <person name="Wu L."/>
            <person name="Ma J."/>
        </authorList>
    </citation>
    <scope>NUCLEOTIDE SEQUENCE [LARGE SCALE GENOMIC DNA]</scope>
    <source>
        <strain evidence="8">KCTC 42423</strain>
    </source>
</reference>
<accession>A0ABW5N4Q4</accession>
<comment type="subcellular location">
    <subcellularLocation>
        <location evidence="1">Membrane</location>
        <topology evidence="1">Multi-pass membrane protein</topology>
    </subcellularLocation>
</comment>
<keyword evidence="8" id="KW-1185">Reference proteome</keyword>
<dbReference type="Proteomes" id="UP001597459">
    <property type="component" value="Unassembled WGS sequence"/>
</dbReference>
<feature type="transmembrane region" description="Helical" evidence="6">
    <location>
        <begin position="143"/>
        <end position="167"/>
    </location>
</feature>
<dbReference type="PANTHER" id="PTHR42723:SF1">
    <property type="entry name" value="CHLOROPHYLL SYNTHASE, CHLOROPLASTIC"/>
    <property type="match status" value="1"/>
</dbReference>
<keyword evidence="4 6" id="KW-1133">Transmembrane helix</keyword>
<dbReference type="InterPro" id="IPR044878">
    <property type="entry name" value="UbiA_sf"/>
</dbReference>
<feature type="transmembrane region" description="Helical" evidence="6">
    <location>
        <begin position="173"/>
        <end position="190"/>
    </location>
</feature>
<feature type="transmembrane region" description="Helical" evidence="6">
    <location>
        <begin position="276"/>
        <end position="297"/>
    </location>
</feature>
<dbReference type="Pfam" id="PF01040">
    <property type="entry name" value="UbiA"/>
    <property type="match status" value="1"/>
</dbReference>
<dbReference type="PANTHER" id="PTHR42723">
    <property type="entry name" value="CHLOROPHYLL SYNTHASE"/>
    <property type="match status" value="1"/>
</dbReference>
<evidence type="ECO:0000256" key="2">
    <source>
        <dbReference type="ARBA" id="ARBA00022475"/>
    </source>
</evidence>
<feature type="transmembrane region" description="Helical" evidence="6">
    <location>
        <begin position="103"/>
        <end position="136"/>
    </location>
</feature>
<dbReference type="EMBL" id="JBHULX010000001">
    <property type="protein sequence ID" value="MFD2589593.1"/>
    <property type="molecule type" value="Genomic_DNA"/>
</dbReference>
<comment type="caution">
    <text evidence="7">The sequence shown here is derived from an EMBL/GenBank/DDBJ whole genome shotgun (WGS) entry which is preliminary data.</text>
</comment>